<proteinExistence type="predicted"/>
<dbReference type="InterPro" id="IPR029068">
    <property type="entry name" value="Glyas_Bleomycin-R_OHBP_Dase"/>
</dbReference>
<evidence type="ECO:0000259" key="2">
    <source>
        <dbReference type="PROSITE" id="PS51819"/>
    </source>
</evidence>
<dbReference type="GO" id="GO:0004462">
    <property type="term" value="F:lactoylglutathione lyase activity"/>
    <property type="evidence" value="ECO:0007669"/>
    <property type="project" value="InterPro"/>
</dbReference>
<dbReference type="CDD" id="cd06587">
    <property type="entry name" value="VOC"/>
    <property type="match status" value="1"/>
</dbReference>
<evidence type="ECO:0000256" key="1">
    <source>
        <dbReference type="ARBA" id="ARBA00022723"/>
    </source>
</evidence>
<dbReference type="PROSITE" id="PS51819">
    <property type="entry name" value="VOC"/>
    <property type="match status" value="1"/>
</dbReference>
<sequence>MAAVERLGHVAIRVQDMERAKRFYCSLGMELVWDAKDWCYLETRPGREGLALLGPDYRAAGPHFAFHFRDRAAVNTVHAQLKAAGVAVGAVHDHRDGTASFYLRDSEGNWLEMLYEPQGGVPANVAPDVGAAVPV</sequence>
<dbReference type="InterPro" id="IPR018146">
    <property type="entry name" value="Glyoxalase_1_CS"/>
</dbReference>
<accession>A0A6B1F609</accession>
<evidence type="ECO:0000313" key="3">
    <source>
        <dbReference type="EMBL" id="MYG38189.1"/>
    </source>
</evidence>
<name>A0A6B1F609_9SYNE</name>
<dbReference type="InterPro" id="IPR037523">
    <property type="entry name" value="VOC_core"/>
</dbReference>
<dbReference type="GO" id="GO:0046872">
    <property type="term" value="F:metal ion binding"/>
    <property type="evidence" value="ECO:0007669"/>
    <property type="project" value="UniProtKB-KW"/>
</dbReference>
<feature type="domain" description="VOC" evidence="2">
    <location>
        <begin position="6"/>
        <end position="116"/>
    </location>
</feature>
<protein>
    <submittedName>
        <fullName evidence="3">VOC family protein</fullName>
    </submittedName>
</protein>
<gene>
    <name evidence="3" type="ORF">F4162_04150</name>
</gene>
<dbReference type="SUPFAM" id="SSF54593">
    <property type="entry name" value="Glyoxalase/Bleomycin resistance protein/Dihydroxybiphenyl dioxygenase"/>
    <property type="match status" value="1"/>
</dbReference>
<organism evidence="3">
    <name type="scientific">Synechococcus sp. SB0676_bin_10</name>
    <dbReference type="NCBI Taxonomy" id="2604869"/>
    <lineage>
        <taxon>Bacteria</taxon>
        <taxon>Bacillati</taxon>
        <taxon>Cyanobacteriota</taxon>
        <taxon>Cyanophyceae</taxon>
        <taxon>Synechococcales</taxon>
        <taxon>Synechococcaceae</taxon>
        <taxon>Synechococcus</taxon>
    </lineage>
</organism>
<reference evidence="3" key="1">
    <citation type="submission" date="2019-09" db="EMBL/GenBank/DDBJ databases">
        <title>Characterisation of the sponge microbiome using genome-centric metagenomics.</title>
        <authorList>
            <person name="Engelberts J.P."/>
            <person name="Robbins S.J."/>
            <person name="De Goeij J.M."/>
            <person name="Aranda M."/>
            <person name="Bell S.C."/>
            <person name="Webster N.S."/>
        </authorList>
    </citation>
    <scope>NUCLEOTIDE SEQUENCE</scope>
    <source>
        <strain evidence="3">SB0676_bin_10</strain>
    </source>
</reference>
<comment type="caution">
    <text evidence="3">The sequence shown here is derived from an EMBL/GenBank/DDBJ whole genome shotgun (WGS) entry which is preliminary data.</text>
</comment>
<dbReference type="AlphaFoldDB" id="A0A6B1F609"/>
<dbReference type="Pfam" id="PF00903">
    <property type="entry name" value="Glyoxalase"/>
    <property type="match status" value="1"/>
</dbReference>
<dbReference type="PROSITE" id="PS00934">
    <property type="entry name" value="GLYOXALASE_I_1"/>
    <property type="match status" value="1"/>
</dbReference>
<dbReference type="Gene3D" id="3.10.180.10">
    <property type="entry name" value="2,3-Dihydroxybiphenyl 1,2-Dioxygenase, domain 1"/>
    <property type="match status" value="1"/>
</dbReference>
<dbReference type="EMBL" id="VYDO01000135">
    <property type="protein sequence ID" value="MYG38189.1"/>
    <property type="molecule type" value="Genomic_DNA"/>
</dbReference>
<dbReference type="InterPro" id="IPR004360">
    <property type="entry name" value="Glyas_Fos-R_dOase_dom"/>
</dbReference>
<keyword evidence="1" id="KW-0479">Metal-binding</keyword>